<sequence>MTEQRPQAPTALQSLGAMWLYTLLRFGIFFLIWGLLWLARVPGLLAAILAVILSVPLSFVLLNRQRQKMASNLEQRMEARKAKTHDLDQKLSGEDG</sequence>
<gene>
    <name evidence="3" type="ORF">M6D93_02590</name>
</gene>
<feature type="compositionally biased region" description="Basic and acidic residues" evidence="1">
    <location>
        <begin position="75"/>
        <end position="96"/>
    </location>
</feature>
<evidence type="ECO:0000256" key="1">
    <source>
        <dbReference type="SAM" id="MobiDB-lite"/>
    </source>
</evidence>
<keyword evidence="2" id="KW-0812">Transmembrane</keyword>
<feature type="transmembrane region" description="Helical" evidence="2">
    <location>
        <begin position="20"/>
        <end position="38"/>
    </location>
</feature>
<name>A0ABY4R0W0_9ACTN</name>
<accession>A0ABY4R0W0</accession>
<dbReference type="RefSeq" id="WP_249772738.1">
    <property type="nucleotide sequence ID" value="NZ_CP097332.1"/>
</dbReference>
<organism evidence="3 4">
    <name type="scientific">Jatrophihabitans telluris</name>
    <dbReference type="NCBI Taxonomy" id="2038343"/>
    <lineage>
        <taxon>Bacteria</taxon>
        <taxon>Bacillati</taxon>
        <taxon>Actinomycetota</taxon>
        <taxon>Actinomycetes</taxon>
        <taxon>Jatrophihabitantales</taxon>
        <taxon>Jatrophihabitantaceae</taxon>
        <taxon>Jatrophihabitans</taxon>
    </lineage>
</organism>
<dbReference type="Pfam" id="PF14012">
    <property type="entry name" value="DUF4229"/>
    <property type="match status" value="1"/>
</dbReference>
<evidence type="ECO:0000256" key="2">
    <source>
        <dbReference type="SAM" id="Phobius"/>
    </source>
</evidence>
<feature type="transmembrane region" description="Helical" evidence="2">
    <location>
        <begin position="44"/>
        <end position="62"/>
    </location>
</feature>
<evidence type="ECO:0000313" key="3">
    <source>
        <dbReference type="EMBL" id="UQX88896.1"/>
    </source>
</evidence>
<keyword evidence="2" id="KW-1133">Transmembrane helix</keyword>
<proteinExistence type="predicted"/>
<dbReference type="EMBL" id="CP097332">
    <property type="protein sequence ID" value="UQX88896.1"/>
    <property type="molecule type" value="Genomic_DNA"/>
</dbReference>
<protein>
    <submittedName>
        <fullName evidence="3">DUF4229 domain-containing protein</fullName>
    </submittedName>
</protein>
<keyword evidence="2" id="KW-0472">Membrane</keyword>
<dbReference type="Proteomes" id="UP001056336">
    <property type="component" value="Chromosome"/>
</dbReference>
<keyword evidence="4" id="KW-1185">Reference proteome</keyword>
<feature type="region of interest" description="Disordered" evidence="1">
    <location>
        <begin position="73"/>
        <end position="96"/>
    </location>
</feature>
<reference evidence="3" key="1">
    <citation type="journal article" date="2018" name="Int. J. Syst. Evol. Microbiol.">
        <title>Jatrophihabitans telluris sp. nov., isolated from sediment soil of lava forest wetlands and the emended description of the genus Jatrophihabitans.</title>
        <authorList>
            <person name="Lee K.C."/>
            <person name="Suh M.K."/>
            <person name="Eom M.K."/>
            <person name="Kim K.K."/>
            <person name="Kim J.S."/>
            <person name="Kim D.S."/>
            <person name="Ko S.H."/>
            <person name="Shin Y.K."/>
            <person name="Lee J.S."/>
        </authorList>
    </citation>
    <scope>NUCLEOTIDE SEQUENCE</scope>
    <source>
        <strain evidence="3">N237</strain>
    </source>
</reference>
<evidence type="ECO:0000313" key="4">
    <source>
        <dbReference type="Proteomes" id="UP001056336"/>
    </source>
</evidence>
<dbReference type="InterPro" id="IPR025323">
    <property type="entry name" value="DUF4229"/>
</dbReference>
<reference evidence="3" key="2">
    <citation type="submission" date="2022-05" db="EMBL/GenBank/DDBJ databases">
        <authorList>
            <person name="Kim J.-S."/>
            <person name="Lee K."/>
            <person name="Suh M."/>
            <person name="Eom M."/>
            <person name="Kim J.-S."/>
            <person name="Kim D.-S."/>
            <person name="Ko S.-H."/>
            <person name="Shin Y."/>
            <person name="Lee J.-S."/>
        </authorList>
    </citation>
    <scope>NUCLEOTIDE SEQUENCE</scope>
    <source>
        <strain evidence="3">N237</strain>
    </source>
</reference>